<dbReference type="GO" id="GO:1990281">
    <property type="term" value="C:efflux pump complex"/>
    <property type="evidence" value="ECO:0007669"/>
    <property type="project" value="TreeGrafter"/>
</dbReference>
<evidence type="ECO:0000256" key="6">
    <source>
        <dbReference type="SAM" id="Coils"/>
    </source>
</evidence>
<dbReference type="PANTHER" id="PTHR30026">
    <property type="entry name" value="OUTER MEMBRANE PROTEIN TOLC"/>
    <property type="match status" value="1"/>
</dbReference>
<gene>
    <name evidence="8" type="ORF">Pan54_07260</name>
</gene>
<accession>A0A5C5XB29</accession>
<keyword evidence="5" id="KW-0998">Cell outer membrane</keyword>
<keyword evidence="4" id="KW-0472">Membrane</keyword>
<keyword evidence="6" id="KW-0175">Coiled coil</keyword>
<proteinExistence type="predicted"/>
<evidence type="ECO:0000256" key="7">
    <source>
        <dbReference type="SAM" id="MobiDB-lite"/>
    </source>
</evidence>
<keyword evidence="3" id="KW-0812">Transmembrane</keyword>
<dbReference type="PANTHER" id="PTHR30026:SF23">
    <property type="entry name" value="TO APRF-PUTATIVE OUTER MEMBRANE EFFLUX PROTEIN OR SECRETED ALKALINE PHOSPHATASE-RELATED"/>
    <property type="match status" value="1"/>
</dbReference>
<dbReference type="GO" id="GO:0009279">
    <property type="term" value="C:cell outer membrane"/>
    <property type="evidence" value="ECO:0007669"/>
    <property type="project" value="UniProtKB-SubCell"/>
</dbReference>
<feature type="region of interest" description="Disordered" evidence="7">
    <location>
        <begin position="820"/>
        <end position="882"/>
    </location>
</feature>
<dbReference type="AlphaFoldDB" id="A0A5C5XB29"/>
<name>A0A5C5XB29_9PLAN</name>
<keyword evidence="2" id="KW-1134">Transmembrane beta strand</keyword>
<keyword evidence="9" id="KW-1185">Reference proteome</keyword>
<protein>
    <submittedName>
        <fullName evidence="8">Outer membrane efflux protein</fullName>
    </submittedName>
</protein>
<evidence type="ECO:0000256" key="3">
    <source>
        <dbReference type="ARBA" id="ARBA00022692"/>
    </source>
</evidence>
<dbReference type="GO" id="GO:0015288">
    <property type="term" value="F:porin activity"/>
    <property type="evidence" value="ECO:0007669"/>
    <property type="project" value="TreeGrafter"/>
</dbReference>
<dbReference type="GO" id="GO:0015562">
    <property type="term" value="F:efflux transmembrane transporter activity"/>
    <property type="evidence" value="ECO:0007669"/>
    <property type="project" value="InterPro"/>
</dbReference>
<evidence type="ECO:0000256" key="5">
    <source>
        <dbReference type="ARBA" id="ARBA00023237"/>
    </source>
</evidence>
<comment type="subcellular location">
    <subcellularLocation>
        <location evidence="1">Cell outer membrane</location>
    </subcellularLocation>
</comment>
<dbReference type="Proteomes" id="UP000316095">
    <property type="component" value="Unassembled WGS sequence"/>
</dbReference>
<evidence type="ECO:0000313" key="9">
    <source>
        <dbReference type="Proteomes" id="UP000316095"/>
    </source>
</evidence>
<evidence type="ECO:0000313" key="8">
    <source>
        <dbReference type="EMBL" id="TWT60014.1"/>
    </source>
</evidence>
<organism evidence="8 9">
    <name type="scientific">Rubinisphaera italica</name>
    <dbReference type="NCBI Taxonomy" id="2527969"/>
    <lineage>
        <taxon>Bacteria</taxon>
        <taxon>Pseudomonadati</taxon>
        <taxon>Planctomycetota</taxon>
        <taxon>Planctomycetia</taxon>
        <taxon>Planctomycetales</taxon>
        <taxon>Planctomycetaceae</taxon>
        <taxon>Rubinisphaera</taxon>
    </lineage>
</organism>
<dbReference type="InterPro" id="IPR051906">
    <property type="entry name" value="TolC-like"/>
</dbReference>
<evidence type="ECO:0000256" key="2">
    <source>
        <dbReference type="ARBA" id="ARBA00022452"/>
    </source>
</evidence>
<dbReference type="EMBL" id="SJPG01000001">
    <property type="protein sequence ID" value="TWT60014.1"/>
    <property type="molecule type" value="Genomic_DNA"/>
</dbReference>
<reference evidence="8 9" key="1">
    <citation type="submission" date="2019-02" db="EMBL/GenBank/DDBJ databases">
        <title>Deep-cultivation of Planctomycetes and their phenomic and genomic characterization uncovers novel biology.</title>
        <authorList>
            <person name="Wiegand S."/>
            <person name="Jogler M."/>
            <person name="Boedeker C."/>
            <person name="Pinto D."/>
            <person name="Vollmers J."/>
            <person name="Rivas-Marin E."/>
            <person name="Kohn T."/>
            <person name="Peeters S.H."/>
            <person name="Heuer A."/>
            <person name="Rast P."/>
            <person name="Oberbeckmann S."/>
            <person name="Bunk B."/>
            <person name="Jeske O."/>
            <person name="Meyerdierks A."/>
            <person name="Storesund J.E."/>
            <person name="Kallscheuer N."/>
            <person name="Luecker S."/>
            <person name="Lage O.M."/>
            <person name="Pohl T."/>
            <person name="Merkel B.J."/>
            <person name="Hornburger P."/>
            <person name="Mueller R.-W."/>
            <person name="Bruemmer F."/>
            <person name="Labrenz M."/>
            <person name="Spormann A.M."/>
            <person name="Op Den Camp H."/>
            <person name="Overmann J."/>
            <person name="Amann R."/>
            <person name="Jetten M.S.M."/>
            <person name="Mascher T."/>
            <person name="Medema M.H."/>
            <person name="Devos D.P."/>
            <person name="Kaster A.-K."/>
            <person name="Ovreas L."/>
            <person name="Rohde M."/>
            <person name="Galperin M.Y."/>
            <person name="Jogler C."/>
        </authorList>
    </citation>
    <scope>NUCLEOTIDE SEQUENCE [LARGE SCALE GENOMIC DNA]</scope>
    <source>
        <strain evidence="8 9">Pan54</strain>
    </source>
</reference>
<sequence>MGWEMAGMNRLRGWKSLQLMLALLVPVSSGCQVGFPKYYFLGKPKPQLEQYRETGQEIDYPNVAQAHPPEIETTAPPRTVANSDAARDEIWDLGLQEAVHLSLANSDVIRSAGQFLSPNNSLLANPTQTASIYDPAIQDSGVLFGGVGTEAALADFDATLTSSLTYGRNETVQNNPFFGGAPGGVLEQETGAFNTALTKNFAYGANFSLAHEVNYSSSNAQGLLFPSTYTGNVQARYRQQLLSGSGADFVRVAGPLSDGFAGITGVSNGVLIARINADISITQFEANVRNLIKDVEDTYWDLYLAYRNFDTSVTARNTALDTWRVAKAKRDLGGVRGFTNSEEAQARDRYFETRAQAENSLGTLYVTEQRLRELLGLPVNDRKVIRPADDPIAARLQADWYQALALGLTERVEVRRQKWNIKSLELQLGAAKNLARPRLDLIAQYQVNGFGDHLLANSDLDKNGGDLNSFYGKIAEGEETGYTYGLEFSMPFGLRQAKSQVRNIELRLTKARKVLAAQELEVGHEIAVSFQQLETSYATAVSNFSRRSAALERVRMIGQELEVGSGSNTLDRYLRAQESLAAAENSYHQSLVDYNKAIVNMYFRQGTLLQQDNIHLMEGKWDPEAYRQAFARAKSRAHAIPAPHLRTVPEAFAADGHNDEVGFAAPEASQQPWNPEMGLEPYPEELPLPIDALNPQEAEAMDNLEVPPAPGEMKKESDKPNYFENDKSPQLIQPNPIEGQDVRMENKTPAIEQSVTSQKPVVPVLKETESFQATSVSQIPEASKKRGRVQLPEIMQTNGIKNALGHMDKEQSTIQNANMEWQSAPKAGKPSLPVGKTSMKMLSPENATRSQPSPFPEVEVKAPESSPSRMAHDLGKAIPAYK</sequence>
<dbReference type="SUPFAM" id="SSF56954">
    <property type="entry name" value="Outer membrane efflux proteins (OEP)"/>
    <property type="match status" value="1"/>
</dbReference>
<evidence type="ECO:0000256" key="1">
    <source>
        <dbReference type="ARBA" id="ARBA00004442"/>
    </source>
</evidence>
<comment type="caution">
    <text evidence="8">The sequence shown here is derived from an EMBL/GenBank/DDBJ whole genome shotgun (WGS) entry which is preliminary data.</text>
</comment>
<dbReference type="Gene3D" id="1.20.1600.10">
    <property type="entry name" value="Outer membrane efflux proteins (OEP)"/>
    <property type="match status" value="1"/>
</dbReference>
<evidence type="ECO:0000256" key="4">
    <source>
        <dbReference type="ARBA" id="ARBA00023136"/>
    </source>
</evidence>
<feature type="coiled-coil region" evidence="6">
    <location>
        <begin position="494"/>
        <end position="521"/>
    </location>
</feature>